<dbReference type="InterPro" id="IPR048342">
    <property type="entry name" value="DUF1285_C"/>
</dbReference>
<dbReference type="InterPro" id="IPR010707">
    <property type="entry name" value="DUF1285"/>
</dbReference>
<dbReference type="InterPro" id="IPR023361">
    <property type="entry name" value="DUF1285_beta_roll_sf"/>
</dbReference>
<evidence type="ECO:0000259" key="2">
    <source>
        <dbReference type="Pfam" id="PF21028"/>
    </source>
</evidence>
<dbReference type="InterPro" id="IPR048341">
    <property type="entry name" value="DUF1285_N"/>
</dbReference>
<gene>
    <name evidence="3" type="ORF">KIP89_15730</name>
</gene>
<dbReference type="Pfam" id="PF06938">
    <property type="entry name" value="DUF1285_N"/>
    <property type="match status" value="1"/>
</dbReference>
<name>A0ABS5RA72_9HYPH</name>
<evidence type="ECO:0000313" key="4">
    <source>
        <dbReference type="Proteomes" id="UP001166585"/>
    </source>
</evidence>
<dbReference type="PIRSF" id="PIRSF029557">
    <property type="entry name" value="UCP029557"/>
    <property type="match status" value="1"/>
</dbReference>
<sequence>MNSEASGRLDELVRAVGTSPGRPLPPVERWNPPDCGDIDIVIDREGVWHHEGRPIRREALVKLFASVLTREGERHVLVTPAEKLGIRVEDAAFLAVDMAVEEAAVEEASAGPVLVFRTNLDDLVRCDADHPLRFDAQLGGTGGAGDIRPYIHVRRGLWARLTRAVFLDLAERVEEREVEDGDGARRAVYGVASSGEFFVLAPVEDATADGDVTR</sequence>
<dbReference type="Proteomes" id="UP001166585">
    <property type="component" value="Unassembled WGS sequence"/>
</dbReference>
<reference evidence="3" key="1">
    <citation type="submission" date="2021-05" db="EMBL/GenBank/DDBJ databases">
        <authorList>
            <person name="Sun Q."/>
            <person name="Inoue M."/>
        </authorList>
    </citation>
    <scope>NUCLEOTIDE SEQUENCE</scope>
    <source>
        <strain evidence="3">VKM B-3255</strain>
    </source>
</reference>
<dbReference type="Gene3D" id="3.10.540.10">
    <property type="entry name" value="duf1285 like domain"/>
    <property type="match status" value="1"/>
</dbReference>
<comment type="caution">
    <text evidence="3">The sequence shown here is derived from an EMBL/GenBank/DDBJ whole genome shotgun (WGS) entry which is preliminary data.</text>
</comment>
<dbReference type="Pfam" id="PF21028">
    <property type="entry name" value="DUF1285_C"/>
    <property type="match status" value="1"/>
</dbReference>
<dbReference type="RefSeq" id="WP_213756520.1">
    <property type="nucleotide sequence ID" value="NZ_JAHCQH010000020.1"/>
</dbReference>
<organism evidence="3 4">
    <name type="scientific">Ancylobacter radicis</name>
    <dbReference type="NCBI Taxonomy" id="2836179"/>
    <lineage>
        <taxon>Bacteria</taxon>
        <taxon>Pseudomonadati</taxon>
        <taxon>Pseudomonadota</taxon>
        <taxon>Alphaproteobacteria</taxon>
        <taxon>Hyphomicrobiales</taxon>
        <taxon>Xanthobacteraceae</taxon>
        <taxon>Ancylobacter</taxon>
    </lineage>
</organism>
<accession>A0ABS5RA72</accession>
<keyword evidence="4" id="KW-1185">Reference proteome</keyword>
<dbReference type="EMBL" id="JAHCQH010000020">
    <property type="protein sequence ID" value="MBS9478564.1"/>
    <property type="molecule type" value="Genomic_DNA"/>
</dbReference>
<protein>
    <submittedName>
        <fullName evidence="3">DUF1285 domain-containing protein</fullName>
    </submittedName>
</protein>
<evidence type="ECO:0000259" key="1">
    <source>
        <dbReference type="Pfam" id="PF06938"/>
    </source>
</evidence>
<evidence type="ECO:0000313" key="3">
    <source>
        <dbReference type="EMBL" id="MBS9478564.1"/>
    </source>
</evidence>
<proteinExistence type="predicted"/>
<feature type="domain" description="DUF1285" evidence="2">
    <location>
        <begin position="92"/>
        <end position="200"/>
    </location>
</feature>
<dbReference type="Gene3D" id="2.30.270.10">
    <property type="entry name" value="duf1285 protein"/>
    <property type="match status" value="1"/>
</dbReference>
<feature type="domain" description="DUF1285" evidence="1">
    <location>
        <begin position="25"/>
        <end position="91"/>
    </location>
</feature>